<accession>A0A7R9EWU0</accession>
<reference evidence="1" key="1">
    <citation type="submission" date="2020-11" db="EMBL/GenBank/DDBJ databases">
        <authorList>
            <person name="Tran Van P."/>
        </authorList>
    </citation>
    <scope>NUCLEOTIDE SEQUENCE</scope>
</reference>
<organism evidence="1">
    <name type="scientific">Timema bartmani</name>
    <dbReference type="NCBI Taxonomy" id="61472"/>
    <lineage>
        <taxon>Eukaryota</taxon>
        <taxon>Metazoa</taxon>
        <taxon>Ecdysozoa</taxon>
        <taxon>Arthropoda</taxon>
        <taxon>Hexapoda</taxon>
        <taxon>Insecta</taxon>
        <taxon>Pterygota</taxon>
        <taxon>Neoptera</taxon>
        <taxon>Polyneoptera</taxon>
        <taxon>Phasmatodea</taxon>
        <taxon>Timematodea</taxon>
        <taxon>Timematoidea</taxon>
        <taxon>Timematidae</taxon>
        <taxon>Timema</taxon>
    </lineage>
</organism>
<gene>
    <name evidence="1" type="ORF">TBIB3V08_LOCUS5235</name>
</gene>
<sequence length="83" mass="8790">MLALSSATDCDLSVGMDGLRADAIKGNELAFAWRESGKQLFGKTTLSTPNRDSNLDLPVIDILVYCESSALDHAVTEAGVGVF</sequence>
<proteinExistence type="predicted"/>
<evidence type="ECO:0000313" key="1">
    <source>
        <dbReference type="EMBL" id="CAD7442813.1"/>
    </source>
</evidence>
<name>A0A7R9EWU0_9NEOP</name>
<dbReference type="AlphaFoldDB" id="A0A7R9EWU0"/>
<dbReference type="EMBL" id="OD565863">
    <property type="protein sequence ID" value="CAD7442813.1"/>
    <property type="molecule type" value="Genomic_DNA"/>
</dbReference>
<protein>
    <submittedName>
        <fullName evidence="1">Uncharacterized protein</fullName>
    </submittedName>
</protein>